<evidence type="ECO:0000313" key="1">
    <source>
        <dbReference type="EMBL" id="CAB4622422.1"/>
    </source>
</evidence>
<protein>
    <submittedName>
        <fullName evidence="1">Unannotated protein</fullName>
    </submittedName>
</protein>
<dbReference type="AlphaFoldDB" id="A0A6J6I7I2"/>
<accession>A0A6J6I7I2</accession>
<gene>
    <name evidence="1" type="ORF">UFOPK1939_00659</name>
</gene>
<organism evidence="1">
    <name type="scientific">freshwater metagenome</name>
    <dbReference type="NCBI Taxonomy" id="449393"/>
    <lineage>
        <taxon>unclassified sequences</taxon>
        <taxon>metagenomes</taxon>
        <taxon>ecological metagenomes</taxon>
    </lineage>
</organism>
<proteinExistence type="predicted"/>
<dbReference type="EMBL" id="CAEZVF010000084">
    <property type="protein sequence ID" value="CAB4622422.1"/>
    <property type="molecule type" value="Genomic_DNA"/>
</dbReference>
<reference evidence="1" key="1">
    <citation type="submission" date="2020-05" db="EMBL/GenBank/DDBJ databases">
        <authorList>
            <person name="Chiriac C."/>
            <person name="Salcher M."/>
            <person name="Ghai R."/>
            <person name="Kavagutti S V."/>
        </authorList>
    </citation>
    <scope>NUCLEOTIDE SEQUENCE</scope>
</reference>
<sequence>MQRVEGMKELFLSLDFALQELDVVDQQHINIAIALLKSLGFVVTNTVNEVVGEFLGTDITHTCARVEVSRVVTDGVQ</sequence>
<name>A0A6J6I7I2_9ZZZZ</name>